<proteinExistence type="predicted"/>
<evidence type="ECO:0008006" key="3">
    <source>
        <dbReference type="Google" id="ProtNLM"/>
    </source>
</evidence>
<protein>
    <recommendedName>
        <fullName evidence="3">Fructose-bisphosphate aldolase</fullName>
    </recommendedName>
</protein>
<sequence length="93" mass="10240">MNTQDSSERFIPLTPIASDSPVLFIDSHAPLADLHACASERLRTTLDYLNLMTCTSLRDSSDKDIGTVTNTARLLLQDVRDVLAVIETRAFSS</sequence>
<dbReference type="EMBL" id="CP027753">
    <property type="protein sequence ID" value="AZE48490.1"/>
    <property type="molecule type" value="Genomic_DNA"/>
</dbReference>
<dbReference type="RefSeq" id="WP_124320440.1">
    <property type="nucleotide sequence ID" value="NZ_CP027753.1"/>
</dbReference>
<gene>
    <name evidence="1" type="ORF">C4K04_2818</name>
</gene>
<organism evidence="1 2">
    <name type="scientific">Pseudomonas chlororaphis</name>
    <dbReference type="NCBI Taxonomy" id="587753"/>
    <lineage>
        <taxon>Bacteria</taxon>
        <taxon>Pseudomonadati</taxon>
        <taxon>Pseudomonadota</taxon>
        <taxon>Gammaproteobacteria</taxon>
        <taxon>Pseudomonadales</taxon>
        <taxon>Pseudomonadaceae</taxon>
        <taxon>Pseudomonas</taxon>
    </lineage>
</organism>
<accession>A0A3G7TN85</accession>
<name>A0A3G7TN85_9PSED</name>
<evidence type="ECO:0000313" key="2">
    <source>
        <dbReference type="Proteomes" id="UP000268048"/>
    </source>
</evidence>
<dbReference type="AlphaFoldDB" id="A0A3G7TN85"/>
<evidence type="ECO:0000313" key="1">
    <source>
        <dbReference type="EMBL" id="AZE48490.1"/>
    </source>
</evidence>
<dbReference type="Proteomes" id="UP000268048">
    <property type="component" value="Chromosome"/>
</dbReference>
<reference evidence="1 2" key="1">
    <citation type="submission" date="2018-03" db="EMBL/GenBank/DDBJ databases">
        <title>Diversity of phytobeneficial traits revealed by whole-genome analysis of worldwide-isolated phenazine-producing Pseudomonas spp.</title>
        <authorList>
            <person name="Biessy A."/>
            <person name="Novinscak A."/>
            <person name="Blom J."/>
            <person name="Leger G."/>
            <person name="Thomashow L.S."/>
            <person name="Cazorla F.M."/>
            <person name="Josic D."/>
            <person name="Filion M."/>
        </authorList>
    </citation>
    <scope>NUCLEOTIDE SEQUENCE [LARGE SCALE GENOMIC DNA]</scope>
    <source>
        <strain evidence="1 2">B25</strain>
    </source>
</reference>